<keyword evidence="14" id="KW-1185">Reference proteome</keyword>
<evidence type="ECO:0000256" key="1">
    <source>
        <dbReference type="ARBA" id="ARBA00004026"/>
    </source>
</evidence>
<dbReference type="Gene3D" id="1.10.40.90">
    <property type="match status" value="1"/>
</dbReference>
<dbReference type="Gene3D" id="2.40.40.20">
    <property type="match status" value="1"/>
</dbReference>
<keyword evidence="9" id="KW-0460">Magnesium</keyword>
<protein>
    <recommendedName>
        <fullName evidence="9">DNA-directed RNA polymerase subunit beta'</fullName>
        <shortName evidence="9">RNAP subunit beta'</shortName>
        <ecNumber evidence="9">2.7.7.6</ecNumber>
    </recommendedName>
    <alternativeName>
        <fullName evidence="9">RNA polymerase subunit beta'</fullName>
    </alternativeName>
    <alternativeName>
        <fullName evidence="9">Transcriptase subunit beta'</fullName>
    </alternativeName>
</protein>
<dbReference type="EMBL" id="WJHE01000174">
    <property type="protein sequence ID" value="MST31916.1"/>
    <property type="molecule type" value="Genomic_DNA"/>
</dbReference>
<dbReference type="Gene3D" id="1.10.132.30">
    <property type="match status" value="1"/>
</dbReference>
<evidence type="ECO:0000259" key="12">
    <source>
        <dbReference type="SMART" id="SM00663"/>
    </source>
</evidence>
<gene>
    <name evidence="9" type="primary">rpoC</name>
    <name evidence="13" type="ORF">GHK86_04135</name>
</gene>
<dbReference type="NCBIfam" id="TIGR02386">
    <property type="entry name" value="rpoC_TIGR"/>
    <property type="match status" value="1"/>
</dbReference>
<feature type="binding site" evidence="9">
    <location>
        <position position="558"/>
    </location>
    <ligand>
        <name>Mg(2+)</name>
        <dbReference type="ChEBI" id="CHEBI:18420"/>
    </ligand>
</feature>
<feature type="binding site" evidence="9">
    <location>
        <position position="554"/>
    </location>
    <ligand>
        <name>Mg(2+)</name>
        <dbReference type="ChEBI" id="CHEBI:18420"/>
    </ligand>
</feature>
<dbReference type="Gene3D" id="1.10.274.100">
    <property type="entry name" value="RNA polymerase Rpb1, domain 3"/>
    <property type="match status" value="1"/>
</dbReference>
<dbReference type="InterPro" id="IPR042102">
    <property type="entry name" value="RNA_pol_Rpb1_3_sf"/>
</dbReference>
<dbReference type="InterPro" id="IPR006592">
    <property type="entry name" value="RNA_pol_N"/>
</dbReference>
<dbReference type="Pfam" id="PF00623">
    <property type="entry name" value="RNA_pol_Rpb1_2"/>
    <property type="match status" value="1"/>
</dbReference>
<dbReference type="PANTHER" id="PTHR19376">
    <property type="entry name" value="DNA-DIRECTED RNA POLYMERASE"/>
    <property type="match status" value="1"/>
</dbReference>
<dbReference type="SUPFAM" id="SSF64484">
    <property type="entry name" value="beta and beta-prime subunits of DNA dependent RNA-polymerase"/>
    <property type="match status" value="1"/>
</dbReference>
<keyword evidence="5 9" id="KW-0548">Nucleotidyltransferase</keyword>
<dbReference type="InterPro" id="IPR007080">
    <property type="entry name" value="RNA_pol_Rpb1_1"/>
</dbReference>
<feature type="binding site" evidence="9">
    <location>
        <position position="556"/>
    </location>
    <ligand>
        <name>Mg(2+)</name>
        <dbReference type="ChEBI" id="CHEBI:18420"/>
    </ligand>
</feature>
<comment type="caution">
    <text evidence="13">The sequence shown here is derived from an EMBL/GenBank/DDBJ whole genome shotgun (WGS) entry which is preliminary data.</text>
</comment>
<feature type="binding site" evidence="9">
    <location>
        <position position="62"/>
    </location>
    <ligand>
        <name>Zn(2+)</name>
        <dbReference type="ChEBI" id="CHEBI:29105"/>
        <label>1</label>
    </ligand>
</feature>
<feature type="binding site" evidence="9">
    <location>
        <position position="60"/>
    </location>
    <ligand>
        <name>Zn(2+)</name>
        <dbReference type="ChEBI" id="CHEBI:29105"/>
        <label>1</label>
    </ligand>
</feature>
<dbReference type="InterPro" id="IPR000722">
    <property type="entry name" value="RNA_pol_asu"/>
</dbReference>
<name>A0ABW9QRC8_9ACTN</name>
<feature type="binding site" evidence="9">
    <location>
        <position position="918"/>
    </location>
    <ligand>
        <name>Zn(2+)</name>
        <dbReference type="ChEBI" id="CHEBI:29105"/>
        <label>2</label>
    </ligand>
</feature>
<proteinExistence type="inferred from homology"/>
<dbReference type="InterPro" id="IPR045867">
    <property type="entry name" value="DNA-dir_RpoC_beta_prime"/>
</dbReference>
<reference evidence="13 14" key="1">
    <citation type="submission" date="2019-11" db="EMBL/GenBank/DDBJ databases">
        <title>Acidiferrimicrobium australis gen. nov., sp. nov., an acidophilic and obligately heterotrophic, member of the Actinobacteria that catalyses dissimilatory oxido- reduction of iron isolated from metal-rich acidic water in Chile.</title>
        <authorList>
            <person name="Gonzalez D."/>
            <person name="Huber K."/>
            <person name="Hedrich S."/>
            <person name="Rojas-Villalobos C."/>
            <person name="Quatrini R."/>
            <person name="Dinamarca M.A."/>
            <person name="Schwarz A."/>
            <person name="Canales C."/>
            <person name="Nancucheo I."/>
        </authorList>
    </citation>
    <scope>NUCLEOTIDE SEQUENCE [LARGE SCALE GENOMIC DNA]</scope>
    <source>
        <strain evidence="13 14">USS-CCA1</strain>
    </source>
</reference>
<dbReference type="InterPro" id="IPR012754">
    <property type="entry name" value="DNA-dir_RpoC_beta_prime_bact"/>
</dbReference>
<feature type="binding site" evidence="9">
    <location>
        <position position="992"/>
    </location>
    <ligand>
        <name>Zn(2+)</name>
        <dbReference type="ChEBI" id="CHEBI:29105"/>
        <label>2</label>
    </ligand>
</feature>
<dbReference type="Gene3D" id="4.10.860.120">
    <property type="entry name" value="RNA polymerase II, clamp domain"/>
    <property type="match status" value="1"/>
</dbReference>
<keyword evidence="9" id="KW-0862">Zinc</keyword>
<comment type="similarity">
    <text evidence="2 9 10">Belongs to the RNA polymerase beta' chain family.</text>
</comment>
<feature type="binding site" evidence="9">
    <location>
        <position position="1002"/>
    </location>
    <ligand>
        <name>Zn(2+)</name>
        <dbReference type="ChEBI" id="CHEBI:29105"/>
        <label>2</label>
    </ligand>
</feature>
<sequence>MLDVNNFEQLRIGLATADSIRTWSNGEVKKPETINYRTLRPEKDGLFCEKIFGPTKDWECYCGKYKRVRFRGIVCERCGVEVTRSKVRRERMGHIELAAPVVHIWYLRGTRSWLAYLLMGTEAREELKAKQLEKVIYFAANLVTFVDEEKRHNDLPSLEAELAEELAEIERARDLDLDRRFKSLEEELATLESEGAKDSEIKARQRQVDKELAAIRERAEGELDLVRRSFDEFRNLHSRKIIEDELLWRELKDRYGDYFRGGMGAEAIAQLIGEIDFDSEEVKLREAIDPTDGRRPLSVQRKQKAIKRLKIVSAFNRRDEHGKRANDPRAMILDAVPVIPPELRPMVQLDGGRFATSDLNDLYRRVINRNNRLKRLLDLGAPEIIVNNEKRMLQEAVDALFDNGRRGRPVTGPGNRPLKSLSDMLKGKQGRFRQNLLGKRVDYSGRSVIVVGPTLKLHQCGLPKQMALELFKPFVMKRLVDLELAQNIKSAKRMVERRRPQVWDVLEEVIKEHPVFLNRAPTLHRLGIQAFEPILVEGKAIQIHPLVCTAFNADFDGDQMAVHLPLSAEAQAEARILMLSANNILSPATGRPIVTPTQDMVFGAYYLTLVKDGGKGEGRVFRHLHEVERAYEAGDLDLHARIQWRRPVVVAGGAEAGAQELPSSEELVATDEPGTDPVADAEAVETVETTAGRIIFNTALPEDFPFVNDIVGKRNRSIGSIVEVLADRYPRVVVAESLDRIKNLCFRYAAQSGLTISINDVRTPPTKGDIIARYEAEAQKAETQFKRGIITDDERRQKEIEIWTSANSEVGKAMEDALRAIPFNPLDMMVDSGARGNPQQVRQIAGMKGLVSNPRGEMIPRPILSSFREGLSVLEYFISTHGARKGLADTALRTADSGYLTRRLVDVAQELIIREEDCGSTRGIWIRDIHPDDERARTYLETRIDGRVLAREVTLSDGTVLPAGTQISPEVMATLRDDPSVEEVLCRSVLTCEAEHGVCAACYGRSLATNLNIELGEAVGVIAAQSIGEPGTQLTMRTFHQGGIAGEDITHGLPRVVELFEARTPKGAAVLSRTSGVVRIAEEDNARRITVVGDDGTEEVYNVNLRAKLAEGVREGAEIAAGDAIVDGPKDPKQLLEIKGIRETQQYLVNEVQQVYRDQGVSIHDKHIELIVRQMLRRVLVAEQGESPFLPGERVDSRSYAEVNRLLVQDGKRPAEGRSELMGITKASLATDSWLSAASFQETTRVLTEAAIEGKSDQLFGLKENIIIGKLIPAGTGMLRYRDLVLDAPEAERMPYWSSEDEAGGEDLAAWLASIGGDGSESFLADGDGYGGVFGVVPDLPSDASFGDSGQESAG</sequence>
<evidence type="ECO:0000256" key="2">
    <source>
        <dbReference type="ARBA" id="ARBA00006460"/>
    </source>
</evidence>
<dbReference type="NCBIfam" id="NF011498">
    <property type="entry name" value="PRK14906.1"/>
    <property type="match status" value="1"/>
</dbReference>
<comment type="function">
    <text evidence="1 9 10">DNA-dependent RNA polymerase catalyzes the transcription of DNA into RNA using the four ribonucleoside triphosphates as substrates.</text>
</comment>
<evidence type="ECO:0000256" key="3">
    <source>
        <dbReference type="ARBA" id="ARBA00022478"/>
    </source>
</evidence>
<evidence type="ECO:0000256" key="5">
    <source>
        <dbReference type="ARBA" id="ARBA00022695"/>
    </source>
</evidence>
<feature type="binding site" evidence="9">
    <location>
        <position position="78"/>
    </location>
    <ligand>
        <name>Zn(2+)</name>
        <dbReference type="ChEBI" id="CHEBI:29105"/>
        <label>1</label>
    </ligand>
</feature>
<organism evidence="13 14">
    <name type="scientific">Acidiferrimicrobium australe</name>
    <dbReference type="NCBI Taxonomy" id="2664430"/>
    <lineage>
        <taxon>Bacteria</taxon>
        <taxon>Bacillati</taxon>
        <taxon>Actinomycetota</taxon>
        <taxon>Acidimicrobiia</taxon>
        <taxon>Acidimicrobiales</taxon>
        <taxon>Acidimicrobiaceae</taxon>
        <taxon>Acidiferrimicrobium</taxon>
    </lineage>
</organism>
<comment type="cofactor">
    <cofactor evidence="9">
        <name>Zn(2+)</name>
        <dbReference type="ChEBI" id="CHEBI:29105"/>
    </cofactor>
    <text evidence="9">Binds 2 Zn(2+) ions per subunit.</text>
</comment>
<dbReference type="InterPro" id="IPR007081">
    <property type="entry name" value="RNA_pol_Rpb1_5"/>
</dbReference>
<evidence type="ECO:0000256" key="6">
    <source>
        <dbReference type="ARBA" id="ARBA00022723"/>
    </source>
</evidence>
<evidence type="ECO:0000256" key="7">
    <source>
        <dbReference type="ARBA" id="ARBA00023163"/>
    </source>
</evidence>
<comment type="subunit">
    <text evidence="9">The RNAP catalytic core consists of 2 alpha, 1 beta, 1 beta' and 1 omega subunit. When a sigma factor is associated with the core the holoenzyme is formed, which can initiate transcription.</text>
</comment>
<evidence type="ECO:0000313" key="14">
    <source>
        <dbReference type="Proteomes" id="UP000437736"/>
    </source>
</evidence>
<dbReference type="SMART" id="SM00663">
    <property type="entry name" value="RPOLA_N"/>
    <property type="match status" value="1"/>
</dbReference>
<dbReference type="GO" id="GO:0000428">
    <property type="term" value="C:DNA-directed RNA polymerase complex"/>
    <property type="evidence" value="ECO:0007669"/>
    <property type="project" value="UniProtKB-KW"/>
</dbReference>
<dbReference type="EC" id="2.7.7.6" evidence="9"/>
<evidence type="ECO:0000256" key="4">
    <source>
        <dbReference type="ARBA" id="ARBA00022679"/>
    </source>
</evidence>
<dbReference type="InterPro" id="IPR044893">
    <property type="entry name" value="RNA_pol_Rpb1_clamp_domain"/>
</dbReference>
<evidence type="ECO:0000256" key="10">
    <source>
        <dbReference type="RuleBase" id="RU004279"/>
    </source>
</evidence>
<evidence type="ECO:0000256" key="9">
    <source>
        <dbReference type="HAMAP-Rule" id="MF_01322"/>
    </source>
</evidence>
<dbReference type="CDD" id="cd02655">
    <property type="entry name" value="RNAP_beta'_C"/>
    <property type="match status" value="1"/>
</dbReference>
<dbReference type="Gene3D" id="1.10.150.390">
    <property type="match status" value="1"/>
</dbReference>
<dbReference type="HAMAP" id="MF_01322">
    <property type="entry name" value="RNApol_bact_RpoC"/>
    <property type="match status" value="1"/>
</dbReference>
<dbReference type="Pfam" id="PF04983">
    <property type="entry name" value="RNA_pol_Rpb1_3"/>
    <property type="match status" value="1"/>
</dbReference>
<dbReference type="Gene3D" id="2.40.50.100">
    <property type="match status" value="1"/>
</dbReference>
<evidence type="ECO:0000313" key="13">
    <source>
        <dbReference type="EMBL" id="MST31916.1"/>
    </source>
</evidence>
<dbReference type="CDD" id="cd01609">
    <property type="entry name" value="RNAP_beta'_N"/>
    <property type="match status" value="1"/>
</dbReference>
<keyword evidence="11" id="KW-0175">Coiled coil</keyword>
<keyword evidence="3 9" id="KW-0240">DNA-directed RNA polymerase</keyword>
<evidence type="ECO:0000256" key="11">
    <source>
        <dbReference type="SAM" id="Coils"/>
    </source>
</evidence>
<dbReference type="InterPro" id="IPR038120">
    <property type="entry name" value="Rpb1_funnel_sf"/>
</dbReference>
<dbReference type="PANTHER" id="PTHR19376:SF54">
    <property type="entry name" value="DNA-DIRECTED RNA POLYMERASE SUBUNIT BETA"/>
    <property type="match status" value="1"/>
</dbReference>
<comment type="catalytic activity">
    <reaction evidence="8 9 10">
        <text>RNA(n) + a ribonucleoside 5'-triphosphate = RNA(n+1) + diphosphate</text>
        <dbReference type="Rhea" id="RHEA:21248"/>
        <dbReference type="Rhea" id="RHEA-COMP:14527"/>
        <dbReference type="Rhea" id="RHEA-COMP:17342"/>
        <dbReference type="ChEBI" id="CHEBI:33019"/>
        <dbReference type="ChEBI" id="CHEBI:61557"/>
        <dbReference type="ChEBI" id="CHEBI:140395"/>
        <dbReference type="EC" id="2.7.7.6"/>
    </reaction>
</comment>
<feature type="binding site" evidence="9">
    <location>
        <position position="999"/>
    </location>
    <ligand>
        <name>Zn(2+)</name>
        <dbReference type="ChEBI" id="CHEBI:29105"/>
        <label>2</label>
    </ligand>
</feature>
<keyword evidence="6 9" id="KW-0479">Metal-binding</keyword>
<feature type="binding site" evidence="9">
    <location>
        <position position="75"/>
    </location>
    <ligand>
        <name>Zn(2+)</name>
        <dbReference type="ChEBI" id="CHEBI:29105"/>
        <label>1</label>
    </ligand>
</feature>
<dbReference type="Pfam" id="PF05000">
    <property type="entry name" value="RNA_pol_Rpb1_4"/>
    <property type="match status" value="1"/>
</dbReference>
<comment type="cofactor">
    <cofactor evidence="9">
        <name>Mg(2+)</name>
        <dbReference type="ChEBI" id="CHEBI:18420"/>
    </cofactor>
    <text evidence="9">Binds 1 Mg(2+) ion per subunit.</text>
</comment>
<dbReference type="Proteomes" id="UP000437736">
    <property type="component" value="Unassembled WGS sequence"/>
</dbReference>
<dbReference type="InterPro" id="IPR007066">
    <property type="entry name" value="RNA_pol_Rpb1_3"/>
</dbReference>
<feature type="coiled-coil region" evidence="11">
    <location>
        <begin position="155"/>
        <end position="194"/>
    </location>
</feature>
<evidence type="ECO:0000256" key="8">
    <source>
        <dbReference type="ARBA" id="ARBA00048552"/>
    </source>
</evidence>
<dbReference type="Gene3D" id="1.10.1790.20">
    <property type="match status" value="1"/>
</dbReference>
<keyword evidence="7 9" id="KW-0804">Transcription</keyword>
<dbReference type="Pfam" id="PF04998">
    <property type="entry name" value="RNA_pol_Rpb1_5"/>
    <property type="match status" value="1"/>
</dbReference>
<keyword evidence="4 9" id="KW-0808">Transferase</keyword>
<dbReference type="InterPro" id="IPR007083">
    <property type="entry name" value="RNA_pol_Rpb1_4"/>
</dbReference>
<dbReference type="Pfam" id="PF04997">
    <property type="entry name" value="RNA_pol_Rpb1_1"/>
    <property type="match status" value="1"/>
</dbReference>
<accession>A0ABW9QRC8</accession>
<feature type="domain" description="RNA polymerase N-terminal" evidence="12">
    <location>
        <begin position="329"/>
        <end position="608"/>
    </location>
</feature>